<gene>
    <name evidence="1" type="ORF">GVT53_00130</name>
</gene>
<dbReference type="KEGG" id="mut:GVT53_00130"/>
<accession>A0A6G7IXX1</accession>
<evidence type="ECO:0000313" key="1">
    <source>
        <dbReference type="EMBL" id="QII43164.1"/>
    </source>
</evidence>
<dbReference type="RefSeq" id="WP_166246885.1">
    <property type="nucleotide sequence ID" value="NZ_CP049616.1"/>
</dbReference>
<keyword evidence="2" id="KW-1185">Reference proteome</keyword>
<dbReference type="EMBL" id="CP049616">
    <property type="protein sequence ID" value="QII43164.1"/>
    <property type="molecule type" value="Genomic_DNA"/>
</dbReference>
<dbReference type="AlphaFoldDB" id="A0A6G7IXX1"/>
<evidence type="ECO:0000313" key="2">
    <source>
        <dbReference type="Proteomes" id="UP000502928"/>
    </source>
</evidence>
<protein>
    <submittedName>
        <fullName evidence="1">Uncharacterized protein</fullName>
    </submittedName>
</protein>
<name>A0A6G7IXX1_9FLAO</name>
<reference evidence="1 2" key="1">
    <citation type="submission" date="2020-02" db="EMBL/GenBank/DDBJ databases">
        <title>Complete genome of Muricauda sp. 501str8.</title>
        <authorList>
            <person name="Dong B."/>
            <person name="Zhu S."/>
            <person name="Yang J."/>
            <person name="Chen J."/>
        </authorList>
    </citation>
    <scope>NUCLEOTIDE SEQUENCE [LARGE SCALE GENOMIC DNA]</scope>
    <source>
        <strain evidence="1 2">501str8</strain>
    </source>
</reference>
<proteinExistence type="predicted"/>
<sequence>MLKEVLQTLKMLKRIDNPSQEVKDSMDFLEQSLKTKTKENLLDIMSIGDVMGYDELQKSLREMVNFLEKMKDRPN</sequence>
<organism evidence="1 2">
    <name type="scientific">Flagellimonas oceani</name>
    <dbReference type="NCBI Taxonomy" id="2698672"/>
    <lineage>
        <taxon>Bacteria</taxon>
        <taxon>Pseudomonadati</taxon>
        <taxon>Bacteroidota</taxon>
        <taxon>Flavobacteriia</taxon>
        <taxon>Flavobacteriales</taxon>
        <taxon>Flavobacteriaceae</taxon>
        <taxon>Flagellimonas</taxon>
    </lineage>
</organism>
<dbReference type="Proteomes" id="UP000502928">
    <property type="component" value="Chromosome"/>
</dbReference>